<accession>A0AAD1VVJ0</accession>
<gene>
    <name evidence="1" type="ORF">PECUL_23A021668</name>
</gene>
<protein>
    <submittedName>
        <fullName evidence="1">Uncharacterized protein</fullName>
    </submittedName>
</protein>
<reference evidence="1" key="1">
    <citation type="submission" date="2022-03" db="EMBL/GenBank/DDBJ databases">
        <authorList>
            <person name="Alioto T."/>
            <person name="Alioto T."/>
            <person name="Gomez Garrido J."/>
        </authorList>
    </citation>
    <scope>NUCLEOTIDE SEQUENCE</scope>
</reference>
<proteinExistence type="predicted"/>
<organism evidence="1 2">
    <name type="scientific">Pelobates cultripes</name>
    <name type="common">Western spadefoot toad</name>
    <dbReference type="NCBI Taxonomy" id="61616"/>
    <lineage>
        <taxon>Eukaryota</taxon>
        <taxon>Metazoa</taxon>
        <taxon>Chordata</taxon>
        <taxon>Craniata</taxon>
        <taxon>Vertebrata</taxon>
        <taxon>Euteleostomi</taxon>
        <taxon>Amphibia</taxon>
        <taxon>Batrachia</taxon>
        <taxon>Anura</taxon>
        <taxon>Pelobatoidea</taxon>
        <taxon>Pelobatidae</taxon>
        <taxon>Pelobates</taxon>
    </lineage>
</organism>
<keyword evidence="2" id="KW-1185">Reference proteome</keyword>
<evidence type="ECO:0000313" key="2">
    <source>
        <dbReference type="Proteomes" id="UP001295444"/>
    </source>
</evidence>
<dbReference type="Proteomes" id="UP001295444">
    <property type="component" value="Chromosome 02"/>
</dbReference>
<dbReference type="AlphaFoldDB" id="A0AAD1VVJ0"/>
<sequence>MNRPQRRNSCNINNATGSETWLAGEGKLCEIVSGNIVFRGGCGRNECQEAGFAFGVKAVLVSKLAGLPKVVNDKFIAMKFPVLSGKKTLTIISAYAPTMTNLDELNICIQPKRHPQGKKAHRQLNTIKLMNLRINQYLLDALEEHLESTLLDRQNVEANWATLRELISAQPQKSCGPQP</sequence>
<evidence type="ECO:0000313" key="1">
    <source>
        <dbReference type="EMBL" id="CAH2255346.1"/>
    </source>
</evidence>
<name>A0AAD1VVJ0_PELCU</name>
<dbReference type="EMBL" id="OW240913">
    <property type="protein sequence ID" value="CAH2255346.1"/>
    <property type="molecule type" value="Genomic_DNA"/>
</dbReference>